<evidence type="ECO:0000256" key="2">
    <source>
        <dbReference type="SAM" id="Phobius"/>
    </source>
</evidence>
<sequence>MINKTTLTWTLSAVIYLVLVIGGYLLIDAWVGETDPHNRHSGQSYFVNHSGSDQTKGKCGESEEWS</sequence>
<keyword evidence="2" id="KW-0812">Transmembrane</keyword>
<dbReference type="Proteomes" id="UP000199695">
    <property type="component" value="Unassembled WGS sequence"/>
</dbReference>
<name>A0A1H8JBE7_9BACL</name>
<feature type="transmembrane region" description="Helical" evidence="2">
    <location>
        <begin position="7"/>
        <end position="27"/>
    </location>
</feature>
<dbReference type="STRING" id="1173111.SAMN05444955_12310"/>
<accession>A0A1H8JBE7</accession>
<keyword evidence="2" id="KW-0472">Membrane</keyword>
<protein>
    <submittedName>
        <fullName evidence="3">Uncharacterized protein</fullName>
    </submittedName>
</protein>
<reference evidence="3 4" key="1">
    <citation type="submission" date="2016-10" db="EMBL/GenBank/DDBJ databases">
        <authorList>
            <person name="de Groot N.N."/>
        </authorList>
    </citation>
    <scope>NUCLEOTIDE SEQUENCE [LARGE SCALE GENOMIC DNA]</scope>
    <source>
        <strain evidence="3 4">DSM 46701</strain>
    </source>
</reference>
<dbReference type="AlphaFoldDB" id="A0A1H8JBE7"/>
<gene>
    <name evidence="3" type="ORF">SAMN05444955_12310</name>
</gene>
<feature type="compositionally biased region" description="Polar residues" evidence="1">
    <location>
        <begin position="42"/>
        <end position="54"/>
    </location>
</feature>
<feature type="region of interest" description="Disordered" evidence="1">
    <location>
        <begin position="42"/>
        <end position="66"/>
    </location>
</feature>
<evidence type="ECO:0000313" key="4">
    <source>
        <dbReference type="Proteomes" id="UP000199695"/>
    </source>
</evidence>
<dbReference type="EMBL" id="FOCQ01000023">
    <property type="protein sequence ID" value="SEN77656.1"/>
    <property type="molecule type" value="Genomic_DNA"/>
</dbReference>
<dbReference type="RefSeq" id="WP_089973159.1">
    <property type="nucleotide sequence ID" value="NZ_FOCQ01000023.1"/>
</dbReference>
<organism evidence="3 4">
    <name type="scientific">Lihuaxuella thermophila</name>
    <dbReference type="NCBI Taxonomy" id="1173111"/>
    <lineage>
        <taxon>Bacteria</taxon>
        <taxon>Bacillati</taxon>
        <taxon>Bacillota</taxon>
        <taxon>Bacilli</taxon>
        <taxon>Bacillales</taxon>
        <taxon>Thermoactinomycetaceae</taxon>
        <taxon>Lihuaxuella</taxon>
    </lineage>
</organism>
<keyword evidence="4" id="KW-1185">Reference proteome</keyword>
<proteinExistence type="predicted"/>
<evidence type="ECO:0000313" key="3">
    <source>
        <dbReference type="EMBL" id="SEN77656.1"/>
    </source>
</evidence>
<keyword evidence="2" id="KW-1133">Transmembrane helix</keyword>
<evidence type="ECO:0000256" key="1">
    <source>
        <dbReference type="SAM" id="MobiDB-lite"/>
    </source>
</evidence>
<feature type="compositionally biased region" description="Basic and acidic residues" evidence="1">
    <location>
        <begin position="55"/>
        <end position="66"/>
    </location>
</feature>